<accession>A0A9N9UZC8</accession>
<evidence type="ECO:0000256" key="1">
    <source>
        <dbReference type="SAM" id="MobiDB-lite"/>
    </source>
</evidence>
<reference evidence="3" key="1">
    <citation type="submission" date="2021-10" db="EMBL/GenBank/DDBJ databases">
        <authorList>
            <person name="Piombo E."/>
        </authorList>
    </citation>
    <scope>NUCLEOTIDE SEQUENCE</scope>
</reference>
<dbReference type="InterPro" id="IPR053137">
    <property type="entry name" value="NLR-like"/>
</dbReference>
<evidence type="ECO:0000259" key="2">
    <source>
        <dbReference type="Pfam" id="PF01048"/>
    </source>
</evidence>
<dbReference type="PANTHER" id="PTHR46082:SF6">
    <property type="entry name" value="AAA+ ATPASE DOMAIN-CONTAINING PROTEIN-RELATED"/>
    <property type="match status" value="1"/>
</dbReference>
<feature type="region of interest" description="Disordered" evidence="1">
    <location>
        <begin position="326"/>
        <end position="370"/>
    </location>
</feature>
<dbReference type="Pfam" id="PF01048">
    <property type="entry name" value="PNP_UDP_1"/>
    <property type="match status" value="1"/>
</dbReference>
<dbReference type="Gene3D" id="3.40.50.1580">
    <property type="entry name" value="Nucleoside phosphorylase domain"/>
    <property type="match status" value="1"/>
</dbReference>
<dbReference type="GO" id="GO:0003824">
    <property type="term" value="F:catalytic activity"/>
    <property type="evidence" value="ECO:0007669"/>
    <property type="project" value="InterPro"/>
</dbReference>
<name>A0A9N9UZC8_9HYPO</name>
<evidence type="ECO:0000313" key="3">
    <source>
        <dbReference type="EMBL" id="CAH0002205.1"/>
    </source>
</evidence>
<protein>
    <recommendedName>
        <fullName evidence="2">Nucleoside phosphorylase domain-containing protein</fullName>
    </recommendedName>
</protein>
<dbReference type="OrthoDB" id="20872at2759"/>
<proteinExistence type="predicted"/>
<dbReference type="GO" id="GO:0009116">
    <property type="term" value="P:nucleoside metabolic process"/>
    <property type="evidence" value="ECO:0007669"/>
    <property type="project" value="InterPro"/>
</dbReference>
<dbReference type="InterPro" id="IPR000845">
    <property type="entry name" value="Nucleoside_phosphorylase_d"/>
</dbReference>
<dbReference type="InterPro" id="IPR035994">
    <property type="entry name" value="Nucleoside_phosphorylase_sf"/>
</dbReference>
<sequence>MTCSVGFKETNLLNELRAQSECIARKETLQATGITCLGQLDEGYFSAVRDLCRALESLMDDSGEPRWTAVRLEDTSLLWKIASFCKPHAGFLDPCFLRQQVKYISNVRLDPFEAYGDDIWAHPQLSSWIGAGKSSILLLQGSHDSRGRSGIFGAELADHIADTKKPVAYMVYKPTLPGSCRPPFPIEEAEVLRHLAIQALQTVADCTSVQVLTDLVESFSQAKTCADWFKVICDVFYLVSELYIIIDLGIHASSADAAKTWPSKFHTILEDVEAISPETIIRVMIISCRPLDVPQNSVNVSKIILRKPNVHPDLIRNRHSKQARIPPSLWQAYQPPKPRATQVEAPKSQDESPVLVNNHSPNGPANETAAQNNHIDMGVAGSVAKDCIEKPAHAREFTIAIFCALPIEADAVLSLFDAHWNQHDYSKAPGDDNCYSIGAIGRHNVVLVHIPSMGKSKAATASSQCRTTFTGIKLSLLVGICGGVPGEPGSEGERLLGDVVISEGLVQYDFGRQYPGFFKRKATVQESLSKLDAAVSSFLARLKTAEYTALLLKNTHHYLDALQSHPDEKRRLQYTHPGIENDSLYQPFYLHKHHEKSQCSSWEDDCGTLGGVCEEAIESNCDSLGCEYHQLIQRWRTQNFEKQGQERNLTIHIGKLASGDKVIKSGEDRDRVALEEKIIAFEMEGAGLWDHGPCMVIKSICDHADCHKSKRWQSYAAATAAACTKGILEQWG</sequence>
<organism evidence="3 4">
    <name type="scientific">Clonostachys byssicola</name>
    <dbReference type="NCBI Taxonomy" id="160290"/>
    <lineage>
        <taxon>Eukaryota</taxon>
        <taxon>Fungi</taxon>
        <taxon>Dikarya</taxon>
        <taxon>Ascomycota</taxon>
        <taxon>Pezizomycotina</taxon>
        <taxon>Sordariomycetes</taxon>
        <taxon>Hypocreomycetidae</taxon>
        <taxon>Hypocreales</taxon>
        <taxon>Bionectriaceae</taxon>
        <taxon>Clonostachys</taxon>
    </lineage>
</organism>
<dbReference type="Proteomes" id="UP000754883">
    <property type="component" value="Unassembled WGS sequence"/>
</dbReference>
<dbReference type="EMBL" id="CABFNO020001560">
    <property type="protein sequence ID" value="CAH0002205.1"/>
    <property type="molecule type" value="Genomic_DNA"/>
</dbReference>
<feature type="compositionally biased region" description="Polar residues" evidence="1">
    <location>
        <begin position="355"/>
        <end position="370"/>
    </location>
</feature>
<gene>
    <name evidence="3" type="ORF">CBYS24578_00001895</name>
</gene>
<feature type="domain" description="Nucleoside phosphorylase" evidence="2">
    <location>
        <begin position="398"/>
        <end position="535"/>
    </location>
</feature>
<evidence type="ECO:0000313" key="4">
    <source>
        <dbReference type="Proteomes" id="UP000754883"/>
    </source>
</evidence>
<comment type="caution">
    <text evidence="3">The sequence shown here is derived from an EMBL/GenBank/DDBJ whole genome shotgun (WGS) entry which is preliminary data.</text>
</comment>
<dbReference type="AlphaFoldDB" id="A0A9N9UZC8"/>
<dbReference type="PANTHER" id="PTHR46082">
    <property type="entry name" value="ATP/GTP-BINDING PROTEIN-RELATED"/>
    <property type="match status" value="1"/>
</dbReference>
<keyword evidence="4" id="KW-1185">Reference proteome</keyword>
<dbReference type="SUPFAM" id="SSF53167">
    <property type="entry name" value="Purine and uridine phosphorylases"/>
    <property type="match status" value="1"/>
</dbReference>